<sequence length="208" mass="23308">MKHVRLVRHGESAANAGHASRNHESIPLTLRGLEQAITVARSFTKAPELIVASPFSRAQATAQETAAIFPTVAIETWPIQEFTYLAPARCVDTTVAQRRDWVDAYWARAEPAFCDGEGAESFLDFVYRAQAFLKQLAGISAANTVVFSHGQFLNAVAWLFERRPQALDRHAMTDWRRYEIENHIPNGCGFYLSQSSSQAAWVLGHRNY</sequence>
<evidence type="ECO:0000313" key="1">
    <source>
        <dbReference type="EMBL" id="MBV4516164.1"/>
    </source>
</evidence>
<dbReference type="Proteomes" id="UP000624243">
    <property type="component" value="Unassembled WGS sequence"/>
</dbReference>
<evidence type="ECO:0000313" key="2">
    <source>
        <dbReference type="Proteomes" id="UP000624243"/>
    </source>
</evidence>
<comment type="caution">
    <text evidence="1">The sequence shown here is derived from an EMBL/GenBank/DDBJ whole genome shotgun (WGS) entry which is preliminary data.</text>
</comment>
<organism evidence="1 2">
    <name type="scientific">Pseudomonas kurunegalensis</name>
    <dbReference type="NCBI Taxonomy" id="485880"/>
    <lineage>
        <taxon>Bacteria</taxon>
        <taxon>Pseudomonadati</taxon>
        <taxon>Pseudomonadota</taxon>
        <taxon>Gammaproteobacteria</taxon>
        <taxon>Pseudomonadales</taxon>
        <taxon>Pseudomonadaceae</taxon>
        <taxon>Pseudomonas</taxon>
    </lineage>
</organism>
<name>A0ACC5UP10_9PSED</name>
<protein>
    <submittedName>
        <fullName evidence="1">Histidine phosphatase family protein</fullName>
    </submittedName>
</protein>
<gene>
    <name evidence="1" type="ORF">HU758_013265</name>
</gene>
<reference evidence="1 2" key="1">
    <citation type="journal article" date="2020" name="Microorganisms">
        <title>Reliable Identification of Environmental Pseudomonas Isolates Using the rpoD Gene.</title>
        <authorList>
            <consortium name="The Broad Institute Genome Sequencing Platform"/>
            <person name="Girard L."/>
            <person name="Lood C."/>
            <person name="Rokni-Zadeh H."/>
            <person name="van Noort V."/>
            <person name="Lavigne R."/>
            <person name="De Mot R."/>
        </authorList>
    </citation>
    <scope>NUCLEOTIDE SEQUENCE [LARGE SCALE GENOMIC DNA]</scope>
    <source>
        <strain evidence="1 2">RW1P2</strain>
    </source>
</reference>
<proteinExistence type="predicted"/>
<keyword evidence="2" id="KW-1185">Reference proteome</keyword>
<accession>A0ACC5UP10</accession>
<dbReference type="EMBL" id="JABWSB020000007">
    <property type="protein sequence ID" value="MBV4516164.1"/>
    <property type="molecule type" value="Genomic_DNA"/>
</dbReference>